<dbReference type="Gene3D" id="1.20.120.160">
    <property type="entry name" value="HPT domain"/>
    <property type="match status" value="2"/>
</dbReference>
<comment type="catalytic activity">
    <reaction evidence="1">
        <text>ATP + protein L-histidine = ADP + protein N-phospho-L-histidine.</text>
        <dbReference type="EC" id="2.7.13.3"/>
    </reaction>
</comment>
<dbReference type="SMART" id="SM00387">
    <property type="entry name" value="HATPase_c"/>
    <property type="match status" value="1"/>
</dbReference>
<dbReference type="InterPro" id="IPR002545">
    <property type="entry name" value="CheW-lke_dom"/>
</dbReference>
<dbReference type="Pfam" id="PF02518">
    <property type="entry name" value="HATPase_c"/>
    <property type="match status" value="1"/>
</dbReference>
<dbReference type="eggNOG" id="COG2198">
    <property type="taxonomic scope" value="Bacteria"/>
</dbReference>
<dbReference type="InterPro" id="IPR036890">
    <property type="entry name" value="HATPase_C_sf"/>
</dbReference>
<keyword evidence="9" id="KW-0067">ATP-binding</keyword>
<dbReference type="InterPro" id="IPR037006">
    <property type="entry name" value="CheA-like_homodim_sf"/>
</dbReference>
<dbReference type="SUPFAM" id="SSF50341">
    <property type="entry name" value="CheW-like"/>
    <property type="match status" value="1"/>
</dbReference>
<dbReference type="SUPFAM" id="SSF55874">
    <property type="entry name" value="ATPase domain of HSP90 chaperone/DNA topoisomerase II/histidine kinase"/>
    <property type="match status" value="1"/>
</dbReference>
<dbReference type="HOGENOM" id="CLU_000650_3_6_12"/>
<keyword evidence="8 16" id="KW-0418">Kinase</keyword>
<dbReference type="Pfam" id="PF01584">
    <property type="entry name" value="CheW"/>
    <property type="match status" value="1"/>
</dbReference>
<accession>E1R3P6</accession>
<gene>
    <name evidence="16" type="ordered locus">Spirs_2914</name>
</gene>
<dbReference type="GO" id="GO:0005737">
    <property type="term" value="C:cytoplasm"/>
    <property type="evidence" value="ECO:0007669"/>
    <property type="project" value="InterPro"/>
</dbReference>
<dbReference type="PROSITE" id="PS50894">
    <property type="entry name" value="HPT"/>
    <property type="match status" value="2"/>
</dbReference>
<evidence type="ECO:0000256" key="6">
    <source>
        <dbReference type="ARBA" id="ARBA00022679"/>
    </source>
</evidence>
<evidence type="ECO:0000256" key="8">
    <source>
        <dbReference type="ARBA" id="ARBA00022777"/>
    </source>
</evidence>
<keyword evidence="4" id="KW-0145">Chemotaxis</keyword>
<feature type="modified residue" description="Phosphohistidine" evidence="12">
    <location>
        <position position="318"/>
    </location>
</feature>
<evidence type="ECO:0000259" key="15">
    <source>
        <dbReference type="PROSITE" id="PS50894"/>
    </source>
</evidence>
<dbReference type="GO" id="GO:0006935">
    <property type="term" value="P:chemotaxis"/>
    <property type="evidence" value="ECO:0007669"/>
    <property type="project" value="UniProtKB-KW"/>
</dbReference>
<dbReference type="Gene3D" id="1.10.287.560">
    <property type="entry name" value="Histidine kinase CheA-like, homodimeric domain"/>
    <property type="match status" value="1"/>
</dbReference>
<keyword evidence="5 12" id="KW-0597">Phosphoprotein</keyword>
<evidence type="ECO:0000259" key="13">
    <source>
        <dbReference type="PROSITE" id="PS50109"/>
    </source>
</evidence>
<evidence type="ECO:0000256" key="3">
    <source>
        <dbReference type="ARBA" id="ARBA00021495"/>
    </source>
</evidence>
<evidence type="ECO:0000256" key="11">
    <source>
        <dbReference type="ARBA" id="ARBA00035100"/>
    </source>
</evidence>
<dbReference type="InterPro" id="IPR004105">
    <property type="entry name" value="CheA-like_dim"/>
</dbReference>
<dbReference type="InterPro" id="IPR036061">
    <property type="entry name" value="CheW-like_dom_sf"/>
</dbReference>
<feature type="domain" description="Histidine kinase" evidence="13">
    <location>
        <begin position="520"/>
        <end position="720"/>
    </location>
</feature>
<dbReference type="eggNOG" id="COG0643">
    <property type="taxonomic scope" value="Bacteria"/>
</dbReference>
<dbReference type="InterPro" id="IPR036097">
    <property type="entry name" value="HisK_dim/P_sf"/>
</dbReference>
<dbReference type="GO" id="GO:0000155">
    <property type="term" value="F:phosphorelay sensor kinase activity"/>
    <property type="evidence" value="ECO:0007669"/>
    <property type="project" value="InterPro"/>
</dbReference>
<dbReference type="FunFam" id="3.30.565.10:FF:000016">
    <property type="entry name" value="Chemotaxis protein CheA, putative"/>
    <property type="match status" value="1"/>
</dbReference>
<evidence type="ECO:0000313" key="16">
    <source>
        <dbReference type="EMBL" id="ADK82017.1"/>
    </source>
</evidence>
<dbReference type="SUPFAM" id="SSF47226">
    <property type="entry name" value="Histidine-containing phosphotransfer domain, HPT domain"/>
    <property type="match status" value="2"/>
</dbReference>
<dbReference type="InterPro" id="IPR003594">
    <property type="entry name" value="HATPase_dom"/>
</dbReference>
<dbReference type="PRINTS" id="PR00344">
    <property type="entry name" value="BCTRLSENSOR"/>
</dbReference>
<protein>
    <recommendedName>
        <fullName evidence="3">Chemotaxis protein CheA</fullName>
        <ecNumber evidence="2">2.7.13.3</ecNumber>
    </recommendedName>
</protein>
<keyword evidence="10" id="KW-0902">Two-component regulatory system</keyword>
<dbReference type="InterPro" id="IPR051315">
    <property type="entry name" value="Bact_Chemotaxis_CheA"/>
</dbReference>
<feature type="modified residue" description="Phosphohistidine" evidence="12">
    <location>
        <position position="144"/>
    </location>
</feature>
<dbReference type="Pfam" id="PF02895">
    <property type="entry name" value="H-kinase_dim"/>
    <property type="match status" value="1"/>
</dbReference>
<dbReference type="Proteomes" id="UP000002318">
    <property type="component" value="Chromosome"/>
</dbReference>
<organism evidence="16 17">
    <name type="scientific">Sediminispirochaeta smaragdinae (strain DSM 11293 / JCM 15392 / SEBR 4228)</name>
    <name type="common">Spirochaeta smaragdinae</name>
    <dbReference type="NCBI Taxonomy" id="573413"/>
    <lineage>
        <taxon>Bacteria</taxon>
        <taxon>Pseudomonadati</taxon>
        <taxon>Spirochaetota</taxon>
        <taxon>Spirochaetia</taxon>
        <taxon>Spirochaetales</taxon>
        <taxon>Spirochaetaceae</taxon>
        <taxon>Sediminispirochaeta</taxon>
    </lineage>
</organism>
<keyword evidence="6" id="KW-0808">Transferase</keyword>
<dbReference type="EC" id="2.7.13.3" evidence="2"/>
<dbReference type="SMART" id="SM01231">
    <property type="entry name" value="H-kinase_dim"/>
    <property type="match status" value="1"/>
</dbReference>
<evidence type="ECO:0000256" key="5">
    <source>
        <dbReference type="ARBA" id="ARBA00022553"/>
    </source>
</evidence>
<dbReference type="STRING" id="573413.Spirs_2914"/>
<comment type="function">
    <text evidence="11">Involved in the transmission of sensory signals from the chemoreceptors to the flagellar motors. CheA is autophosphorylated; it can transfer its phosphate group to either CheB or CheY.</text>
</comment>
<dbReference type="KEGG" id="ssm:Spirs_2914"/>
<dbReference type="PANTHER" id="PTHR43395:SF10">
    <property type="entry name" value="CHEMOTAXIS PROTEIN CHEA"/>
    <property type="match status" value="1"/>
</dbReference>
<dbReference type="Pfam" id="PF01627">
    <property type="entry name" value="Hpt"/>
    <property type="match status" value="2"/>
</dbReference>
<evidence type="ECO:0000256" key="2">
    <source>
        <dbReference type="ARBA" id="ARBA00012438"/>
    </source>
</evidence>
<proteinExistence type="predicted"/>
<dbReference type="CDD" id="cd00088">
    <property type="entry name" value="HPT"/>
    <property type="match status" value="2"/>
</dbReference>
<dbReference type="InterPro" id="IPR036641">
    <property type="entry name" value="HPT_dom_sf"/>
</dbReference>
<name>E1R3P6_SEDSS</name>
<feature type="domain" description="CheW-like" evidence="14">
    <location>
        <begin position="722"/>
        <end position="857"/>
    </location>
</feature>
<dbReference type="OrthoDB" id="9803176at2"/>
<dbReference type="PROSITE" id="PS50109">
    <property type="entry name" value="HIS_KIN"/>
    <property type="match status" value="1"/>
</dbReference>
<evidence type="ECO:0000313" key="17">
    <source>
        <dbReference type="Proteomes" id="UP000002318"/>
    </source>
</evidence>
<dbReference type="AlphaFoldDB" id="E1R3P6"/>
<dbReference type="SMART" id="SM00260">
    <property type="entry name" value="CheW"/>
    <property type="match status" value="1"/>
</dbReference>
<evidence type="ECO:0000256" key="10">
    <source>
        <dbReference type="ARBA" id="ARBA00023012"/>
    </source>
</evidence>
<dbReference type="SUPFAM" id="SSF47384">
    <property type="entry name" value="Homodimeric domain of signal transducing histidine kinase"/>
    <property type="match status" value="1"/>
</dbReference>
<dbReference type="SMART" id="SM00073">
    <property type="entry name" value="HPT"/>
    <property type="match status" value="2"/>
</dbReference>
<dbReference type="InterPro" id="IPR005467">
    <property type="entry name" value="His_kinase_dom"/>
</dbReference>
<dbReference type="Gene3D" id="3.30.565.10">
    <property type="entry name" value="Histidine kinase-like ATPase, C-terminal domain"/>
    <property type="match status" value="1"/>
</dbReference>
<evidence type="ECO:0000256" key="9">
    <source>
        <dbReference type="ARBA" id="ARBA00022840"/>
    </source>
</evidence>
<evidence type="ECO:0000256" key="1">
    <source>
        <dbReference type="ARBA" id="ARBA00000085"/>
    </source>
</evidence>
<dbReference type="InterPro" id="IPR004358">
    <property type="entry name" value="Sig_transdc_His_kin-like_C"/>
</dbReference>
<sequence length="857" mass="94963">MRRLDDLIKQLEGFSEGDLVTALVAKEAAQTLELEEREHEGPSASLFHEIAEVMNRILLGQEDKGETLIASYLSRVRELEEAPPVGEAEEAVSGENGIVVDDPDILFSFLQEAREHLDTIEEDILTLEREWSEDLVHAIFRSMHTIKGVSGFIGLKKIKQLSHRLENLLDELRVGTITVDSDCIDILLQGSDRLNGLIGSLELQAAGFHSDKGGTVYESGADIDDIIDKLDAILKTNGHSDTAASRAPAPSPEKERKIVEHKAPAYDPYADGLITPEMVQKFVEESSDLLDTAENAALSLERGKETKANIEEAFRVVHTIKGNAGFFWFGTVEGMCMAIEGVLDALRKGDRKVDSKVVNLLLEGIDNLRTSLKQIQSGDLKPGVDTEHHIIAEKAMNSKNAGDYQPLGDLLVEMGVASRESVDEALELQQMRLGEILVKQGKAEPKAVEKALESQGKPAGKNDQFANYRLKRKDIRVDTERLDTLFDLMGELITAEAMVLNSPELEEFDHPNFDRSAAYLSKISRELQEITMTIRMIPMDGLFNKMRRLVRDLSKKFNKEISLVVSGEETEMDRNVMEEISDPLVHIIRNAIDHGIEDPESRKKAGKAEDGTIELRARYEGNEIWVTIADDGGGLNKKRILERAMERGLVQDDQVLSDKEVFQLIFEPGFSTAEQVSEISGRGVGMDVVKKNLEKLRGKIDIESQEEKGTTFTLKIPLTLAIIDAINFTVGRQLYAIPITDVIQFYKAVGSELTETEEHRQIITLRGQVLPLIKMKEFFAVTEGKEKAEEGIVIVVRSGNHTAALLADEIVGYRQMVIKALPSYLGNLRAVSGCSIMSDGKVSLIVDTGALLGTTLQ</sequence>
<evidence type="ECO:0000256" key="4">
    <source>
        <dbReference type="ARBA" id="ARBA00022500"/>
    </source>
</evidence>
<feature type="domain" description="HPt" evidence="15">
    <location>
        <begin position="98"/>
        <end position="201"/>
    </location>
</feature>
<dbReference type="Gene3D" id="2.30.30.40">
    <property type="entry name" value="SH3 Domains"/>
    <property type="match status" value="1"/>
</dbReference>
<dbReference type="GO" id="GO:0005524">
    <property type="term" value="F:ATP binding"/>
    <property type="evidence" value="ECO:0007669"/>
    <property type="project" value="UniProtKB-KW"/>
</dbReference>
<feature type="domain" description="HPt" evidence="15">
    <location>
        <begin position="271"/>
        <end position="375"/>
    </location>
</feature>
<dbReference type="RefSeq" id="WP_013255476.1">
    <property type="nucleotide sequence ID" value="NC_014364.1"/>
</dbReference>
<keyword evidence="7" id="KW-0547">Nucleotide-binding</keyword>
<evidence type="ECO:0000259" key="14">
    <source>
        <dbReference type="PROSITE" id="PS50851"/>
    </source>
</evidence>
<evidence type="ECO:0000256" key="12">
    <source>
        <dbReference type="PROSITE-ProRule" id="PRU00110"/>
    </source>
</evidence>
<dbReference type="CDD" id="cd16916">
    <property type="entry name" value="HATPase_CheA-like"/>
    <property type="match status" value="1"/>
</dbReference>
<evidence type="ECO:0000256" key="7">
    <source>
        <dbReference type="ARBA" id="ARBA00022741"/>
    </source>
</evidence>
<dbReference type="PROSITE" id="PS50851">
    <property type="entry name" value="CHEW"/>
    <property type="match status" value="1"/>
</dbReference>
<dbReference type="PANTHER" id="PTHR43395">
    <property type="entry name" value="SENSOR HISTIDINE KINASE CHEA"/>
    <property type="match status" value="1"/>
</dbReference>
<dbReference type="EMBL" id="CP002116">
    <property type="protein sequence ID" value="ADK82017.1"/>
    <property type="molecule type" value="Genomic_DNA"/>
</dbReference>
<keyword evidence="17" id="KW-1185">Reference proteome</keyword>
<dbReference type="InterPro" id="IPR008207">
    <property type="entry name" value="Sig_transdc_His_kin_Hpt_dom"/>
</dbReference>
<reference evidence="16 17" key="1">
    <citation type="journal article" date="2010" name="Stand. Genomic Sci.">
        <title>Complete genome sequence of Spirochaeta smaragdinae type strain (SEBR 4228).</title>
        <authorList>
            <person name="Mavromatis K."/>
            <person name="Yasawong M."/>
            <person name="Chertkov O."/>
            <person name="Lapidus A."/>
            <person name="Lucas S."/>
            <person name="Nolan M."/>
            <person name="Del Rio T.G."/>
            <person name="Tice H."/>
            <person name="Cheng J.F."/>
            <person name="Pitluck S."/>
            <person name="Liolios K."/>
            <person name="Ivanova N."/>
            <person name="Tapia R."/>
            <person name="Han C."/>
            <person name="Bruce D."/>
            <person name="Goodwin L."/>
            <person name="Pati A."/>
            <person name="Chen A."/>
            <person name="Palaniappan K."/>
            <person name="Land M."/>
            <person name="Hauser L."/>
            <person name="Chang Y.J."/>
            <person name="Jeffries C.D."/>
            <person name="Detter J.C."/>
            <person name="Rohde M."/>
            <person name="Brambilla E."/>
            <person name="Spring S."/>
            <person name="Goker M."/>
            <person name="Sikorski J."/>
            <person name="Woyke T."/>
            <person name="Bristow J."/>
            <person name="Eisen J.A."/>
            <person name="Markowitz V."/>
            <person name="Hugenholtz P."/>
            <person name="Klenk H.P."/>
            <person name="Kyrpides N.C."/>
        </authorList>
    </citation>
    <scope>NUCLEOTIDE SEQUENCE [LARGE SCALE GENOMIC DNA]</scope>
    <source>
        <strain evidence="17">DSM 11293 / JCM 15392 / SEBR 4228</strain>
    </source>
</reference>